<dbReference type="GO" id="GO:0016301">
    <property type="term" value="F:kinase activity"/>
    <property type="evidence" value="ECO:0007669"/>
    <property type="project" value="UniProtKB-KW"/>
</dbReference>
<dbReference type="CDD" id="cd14014">
    <property type="entry name" value="STKc_PknB_like"/>
    <property type="match status" value="1"/>
</dbReference>
<evidence type="ECO:0000256" key="6">
    <source>
        <dbReference type="SAM" id="MobiDB-lite"/>
    </source>
</evidence>
<evidence type="ECO:0000256" key="2">
    <source>
        <dbReference type="ARBA" id="ARBA00022741"/>
    </source>
</evidence>
<evidence type="ECO:0000259" key="8">
    <source>
        <dbReference type="PROSITE" id="PS50011"/>
    </source>
</evidence>
<dbReference type="InterPro" id="IPR011009">
    <property type="entry name" value="Kinase-like_dom_sf"/>
</dbReference>
<dbReference type="PROSITE" id="PS00107">
    <property type="entry name" value="PROTEIN_KINASE_ATP"/>
    <property type="match status" value="1"/>
</dbReference>
<keyword evidence="2 5" id="KW-0547">Nucleotide-binding</keyword>
<feature type="binding site" evidence="5">
    <location>
        <position position="62"/>
    </location>
    <ligand>
        <name>ATP</name>
        <dbReference type="ChEBI" id="CHEBI:30616"/>
    </ligand>
</feature>
<gene>
    <name evidence="9" type="ORF">ACFSYJ_05770</name>
</gene>
<dbReference type="PANTHER" id="PTHR43289">
    <property type="entry name" value="MITOGEN-ACTIVATED PROTEIN KINASE KINASE KINASE 20-RELATED"/>
    <property type="match status" value="1"/>
</dbReference>
<keyword evidence="1" id="KW-0808">Transferase</keyword>
<feature type="transmembrane region" description="Helical" evidence="7">
    <location>
        <begin position="333"/>
        <end position="355"/>
    </location>
</feature>
<keyword evidence="10" id="KW-1185">Reference proteome</keyword>
<dbReference type="PROSITE" id="PS00108">
    <property type="entry name" value="PROTEIN_KINASE_ST"/>
    <property type="match status" value="1"/>
</dbReference>
<name>A0ABW5GB31_9PSEU</name>
<dbReference type="InterPro" id="IPR008271">
    <property type="entry name" value="Ser/Thr_kinase_AS"/>
</dbReference>
<dbReference type="SMART" id="SM00220">
    <property type="entry name" value="S_TKc"/>
    <property type="match status" value="1"/>
</dbReference>
<evidence type="ECO:0000256" key="3">
    <source>
        <dbReference type="ARBA" id="ARBA00022777"/>
    </source>
</evidence>
<dbReference type="PANTHER" id="PTHR43289:SF34">
    <property type="entry name" value="SERINE_THREONINE-PROTEIN KINASE YBDM-RELATED"/>
    <property type="match status" value="1"/>
</dbReference>
<dbReference type="Gene3D" id="1.10.510.10">
    <property type="entry name" value="Transferase(Phosphotransferase) domain 1"/>
    <property type="match status" value="1"/>
</dbReference>
<feature type="domain" description="Protein kinase" evidence="8">
    <location>
        <begin position="34"/>
        <end position="301"/>
    </location>
</feature>
<dbReference type="InterPro" id="IPR000719">
    <property type="entry name" value="Prot_kinase_dom"/>
</dbReference>
<dbReference type="PROSITE" id="PS50011">
    <property type="entry name" value="PROTEIN_KINASE_DOM"/>
    <property type="match status" value="1"/>
</dbReference>
<evidence type="ECO:0000313" key="10">
    <source>
        <dbReference type="Proteomes" id="UP001597419"/>
    </source>
</evidence>
<evidence type="ECO:0000313" key="9">
    <source>
        <dbReference type="EMBL" id="MFD2458093.1"/>
    </source>
</evidence>
<evidence type="ECO:0000256" key="1">
    <source>
        <dbReference type="ARBA" id="ARBA00022679"/>
    </source>
</evidence>
<dbReference type="Proteomes" id="UP001597419">
    <property type="component" value="Unassembled WGS sequence"/>
</dbReference>
<comment type="caution">
    <text evidence="9">The sequence shown here is derived from an EMBL/GenBank/DDBJ whole genome shotgun (WGS) entry which is preliminary data.</text>
</comment>
<evidence type="ECO:0000256" key="7">
    <source>
        <dbReference type="SAM" id="Phobius"/>
    </source>
</evidence>
<reference evidence="10" key="1">
    <citation type="journal article" date="2019" name="Int. J. Syst. Evol. Microbiol.">
        <title>The Global Catalogue of Microorganisms (GCM) 10K type strain sequencing project: providing services to taxonomists for standard genome sequencing and annotation.</title>
        <authorList>
            <consortium name="The Broad Institute Genomics Platform"/>
            <consortium name="The Broad Institute Genome Sequencing Center for Infectious Disease"/>
            <person name="Wu L."/>
            <person name="Ma J."/>
        </authorList>
    </citation>
    <scope>NUCLEOTIDE SEQUENCE [LARGE SCALE GENOMIC DNA]</scope>
    <source>
        <strain evidence="10">CGMCC 4.7643</strain>
    </source>
</reference>
<dbReference type="Gene3D" id="3.30.200.20">
    <property type="entry name" value="Phosphorylase Kinase, domain 1"/>
    <property type="match status" value="1"/>
</dbReference>
<feature type="compositionally biased region" description="Low complexity" evidence="6">
    <location>
        <begin position="360"/>
        <end position="370"/>
    </location>
</feature>
<feature type="region of interest" description="Disordered" evidence="6">
    <location>
        <begin position="360"/>
        <end position="379"/>
    </location>
</feature>
<evidence type="ECO:0000256" key="5">
    <source>
        <dbReference type="PROSITE-ProRule" id="PRU10141"/>
    </source>
</evidence>
<sequence length="648" mass="68178">MRARPPDALCSMRPGRWVIMKPLNPGESRQVGRYRLVALLGEGGMGRVLLGVSPDGRLVALKQVHPGFAHDEGFRSRFHREVQTSRMVSGAYTAAVMDADPEAATPWLASVFVAGPSLKEAIDAAGPLPVESVRFLAVGLASALGEIHRVGLIHRDLKPSNVLLTDDGPRVIDFGIARAAEGDTELTHTGSIIGSPGFMSPEQADGRPVTPASDIFSLGALLVMAATGQGPFTGTSTPQTLYNVVHTQPDLRMLHPDVRRLAEPCLAKDPAQRPTPAQILDFLGSVTPSATPWPPTVHTMIARQKAEVNTALSLPAPAPEPVTARPGKRRGRLIAAIAAASVVVLGAAATTVVLLNRDSSPPAAAPAGSTPGPPPVDPLSFEVLRTVDPCKLLDRDSTPQSGPITGAEDQTEFTKCKYGLQNSALGKNTPVTISLAEPMTRVSGGEPVTIESLEAVQKKSSSSGCVVMVTIPTQTGFGLQADSSDAGANDCAVATEFAQSMVKRLRAGNPPTVPTNTGTALTVDMCTTVPKKELEKVVGQTVRVEVKGLFECSWTAGGIYSIRPLRASDPAGKLTGPNVSEIAGVPVLDERDTSSCSISWLQRKITHEIAEKTTLSHTLSDSEQKDPGRACAQTREFAKVVISALPKA</sequence>
<keyword evidence="3 9" id="KW-0418">Kinase</keyword>
<keyword evidence="7" id="KW-0812">Transmembrane</keyword>
<keyword evidence="7" id="KW-1133">Transmembrane helix</keyword>
<dbReference type="EMBL" id="JBHUKU010000003">
    <property type="protein sequence ID" value="MFD2458093.1"/>
    <property type="molecule type" value="Genomic_DNA"/>
</dbReference>
<keyword evidence="7" id="KW-0472">Membrane</keyword>
<accession>A0ABW5GB31</accession>
<dbReference type="RefSeq" id="WP_345396208.1">
    <property type="nucleotide sequence ID" value="NZ_JBHSBK010000012.1"/>
</dbReference>
<keyword evidence="4 5" id="KW-0067">ATP-binding</keyword>
<dbReference type="SUPFAM" id="SSF56112">
    <property type="entry name" value="Protein kinase-like (PK-like)"/>
    <property type="match status" value="1"/>
</dbReference>
<organism evidence="9 10">
    <name type="scientific">Amycolatopsis samaneae</name>
    <dbReference type="NCBI Taxonomy" id="664691"/>
    <lineage>
        <taxon>Bacteria</taxon>
        <taxon>Bacillati</taxon>
        <taxon>Actinomycetota</taxon>
        <taxon>Actinomycetes</taxon>
        <taxon>Pseudonocardiales</taxon>
        <taxon>Pseudonocardiaceae</taxon>
        <taxon>Amycolatopsis</taxon>
    </lineage>
</organism>
<dbReference type="Pfam" id="PF00069">
    <property type="entry name" value="Pkinase"/>
    <property type="match status" value="1"/>
</dbReference>
<protein>
    <submittedName>
        <fullName evidence="9">Protein kinase</fullName>
    </submittedName>
</protein>
<evidence type="ECO:0000256" key="4">
    <source>
        <dbReference type="ARBA" id="ARBA00022840"/>
    </source>
</evidence>
<dbReference type="InterPro" id="IPR017441">
    <property type="entry name" value="Protein_kinase_ATP_BS"/>
</dbReference>
<proteinExistence type="predicted"/>